<proteinExistence type="predicted"/>
<evidence type="ECO:0000313" key="2">
    <source>
        <dbReference type="Proteomes" id="UP001602119"/>
    </source>
</evidence>
<evidence type="ECO:0000313" key="1">
    <source>
        <dbReference type="EMBL" id="MFF4779152.1"/>
    </source>
</evidence>
<dbReference type="Proteomes" id="UP001602119">
    <property type="component" value="Unassembled WGS sequence"/>
</dbReference>
<accession>A0ABW6VLU3</accession>
<sequence>MNPVERQEELRYLLNQWAPIGVYDEELDFPPDEYDCLIGPVLARLSRGAGVAELSEYLWYELEDHFGLDPVPGQTDGIAAKLVLWYRHGAERTETG</sequence>
<evidence type="ECO:0008006" key="3">
    <source>
        <dbReference type="Google" id="ProtNLM"/>
    </source>
</evidence>
<dbReference type="EMBL" id="JBIAXI010000043">
    <property type="protein sequence ID" value="MFF4779152.1"/>
    <property type="molecule type" value="Genomic_DNA"/>
</dbReference>
<protein>
    <recommendedName>
        <fullName evidence="3">DUF1871 family protein</fullName>
    </recommendedName>
</protein>
<name>A0ABW6VLU3_MICFU</name>
<keyword evidence="2" id="KW-1185">Reference proteome</keyword>
<reference evidence="1 2" key="1">
    <citation type="submission" date="2024-10" db="EMBL/GenBank/DDBJ databases">
        <title>The Natural Products Discovery Center: Release of the First 8490 Sequenced Strains for Exploring Actinobacteria Biosynthetic Diversity.</title>
        <authorList>
            <person name="Kalkreuter E."/>
            <person name="Kautsar S.A."/>
            <person name="Yang D."/>
            <person name="Bader C.D."/>
            <person name="Teijaro C.N."/>
            <person name="Fluegel L."/>
            <person name="Davis C.M."/>
            <person name="Simpson J.R."/>
            <person name="Lauterbach L."/>
            <person name="Steele A.D."/>
            <person name="Gui C."/>
            <person name="Meng S."/>
            <person name="Li G."/>
            <person name="Viehrig K."/>
            <person name="Ye F."/>
            <person name="Su P."/>
            <person name="Kiefer A.F."/>
            <person name="Nichols A."/>
            <person name="Cepeda A.J."/>
            <person name="Yan W."/>
            <person name="Fan B."/>
            <person name="Jiang Y."/>
            <person name="Adhikari A."/>
            <person name="Zheng C.-J."/>
            <person name="Schuster L."/>
            <person name="Cowan T.M."/>
            <person name="Smanski M.J."/>
            <person name="Chevrette M.G."/>
            <person name="De Carvalho L.P.S."/>
            <person name="Shen B."/>
        </authorList>
    </citation>
    <scope>NUCLEOTIDE SEQUENCE [LARGE SCALE GENOMIC DNA]</scope>
    <source>
        <strain evidence="1 2">NPDC001281</strain>
    </source>
</reference>
<dbReference type="RefSeq" id="WP_387347857.1">
    <property type="nucleotide sequence ID" value="NZ_JBIAXI010000043.1"/>
</dbReference>
<organism evidence="1 2">
    <name type="scientific">Microtetraspora fusca</name>
    <dbReference type="NCBI Taxonomy" id="1997"/>
    <lineage>
        <taxon>Bacteria</taxon>
        <taxon>Bacillati</taxon>
        <taxon>Actinomycetota</taxon>
        <taxon>Actinomycetes</taxon>
        <taxon>Streptosporangiales</taxon>
        <taxon>Streptosporangiaceae</taxon>
        <taxon>Microtetraspora</taxon>
    </lineage>
</organism>
<comment type="caution">
    <text evidence="1">The sequence shown here is derived from an EMBL/GenBank/DDBJ whole genome shotgun (WGS) entry which is preliminary data.</text>
</comment>
<gene>
    <name evidence="1" type="ORF">ACFY05_40680</name>
</gene>